<accession>A0AAV0VJ20</accession>
<sequence>MSLLWGHLLERFNLSSKRLQSVDMDLVKIAEIYQSLVCYVNDLRTDSEYEYYKKLAIEKWGIEDFEVQRNEQRIEKHLLMMVQLQMIAMQLILKSPLIWLSWIEFRLSS</sequence>
<name>A0AAV0VJ20_9HEMI</name>
<dbReference type="AlphaFoldDB" id="A0AAV0VJ20"/>
<proteinExistence type="predicted"/>
<protein>
    <submittedName>
        <fullName evidence="1">Uncharacterized protein</fullName>
    </submittedName>
</protein>
<reference evidence="1 2" key="1">
    <citation type="submission" date="2023-01" db="EMBL/GenBank/DDBJ databases">
        <authorList>
            <person name="Whitehead M."/>
        </authorList>
    </citation>
    <scope>NUCLEOTIDE SEQUENCE [LARGE SCALE GENOMIC DNA]</scope>
</reference>
<evidence type="ECO:0000313" key="2">
    <source>
        <dbReference type="Proteomes" id="UP001160148"/>
    </source>
</evidence>
<evidence type="ECO:0000313" key="1">
    <source>
        <dbReference type="EMBL" id="CAI6344234.1"/>
    </source>
</evidence>
<gene>
    <name evidence="1" type="ORF">MEUPH1_LOCUS1397</name>
</gene>
<dbReference type="Proteomes" id="UP001160148">
    <property type="component" value="Unassembled WGS sequence"/>
</dbReference>
<dbReference type="EMBL" id="CARXXK010000001">
    <property type="protein sequence ID" value="CAI6344234.1"/>
    <property type="molecule type" value="Genomic_DNA"/>
</dbReference>
<comment type="caution">
    <text evidence="1">The sequence shown here is derived from an EMBL/GenBank/DDBJ whole genome shotgun (WGS) entry which is preliminary data.</text>
</comment>
<keyword evidence="2" id="KW-1185">Reference proteome</keyword>
<organism evidence="1 2">
    <name type="scientific">Macrosiphum euphorbiae</name>
    <name type="common">potato aphid</name>
    <dbReference type="NCBI Taxonomy" id="13131"/>
    <lineage>
        <taxon>Eukaryota</taxon>
        <taxon>Metazoa</taxon>
        <taxon>Ecdysozoa</taxon>
        <taxon>Arthropoda</taxon>
        <taxon>Hexapoda</taxon>
        <taxon>Insecta</taxon>
        <taxon>Pterygota</taxon>
        <taxon>Neoptera</taxon>
        <taxon>Paraneoptera</taxon>
        <taxon>Hemiptera</taxon>
        <taxon>Sternorrhyncha</taxon>
        <taxon>Aphidomorpha</taxon>
        <taxon>Aphidoidea</taxon>
        <taxon>Aphididae</taxon>
        <taxon>Macrosiphini</taxon>
        <taxon>Macrosiphum</taxon>
    </lineage>
</organism>